<keyword evidence="3 6" id="KW-0812">Transmembrane</keyword>
<proteinExistence type="predicted"/>
<keyword evidence="4 6" id="KW-1133">Transmembrane helix</keyword>
<organism evidence="9 10">
    <name type="scientific">Marivirga lumbricoides</name>
    <dbReference type="NCBI Taxonomy" id="1046115"/>
    <lineage>
        <taxon>Bacteria</taxon>
        <taxon>Pseudomonadati</taxon>
        <taxon>Bacteroidota</taxon>
        <taxon>Cytophagia</taxon>
        <taxon>Cytophagales</taxon>
        <taxon>Marivirgaceae</taxon>
        <taxon>Marivirga</taxon>
    </lineage>
</organism>
<sequence length="802" mass="89853">MLKNYLKIFVRQLFKNKAYSFITIGGLSIGIAAALLIMLYIQFEQSYDADLKNSGNLFRLNLSSTSEDATVEKSARTSPAMGQLALDKIAAVEDFSRVVIMGEVIAGRGDDFVREEHIFLTDNNYFDFFDLEIKQGNVASMSQPLKAMLSENTAEKIFGKSDPTGQVLEINSTNFDGTVEFEVVGVYESLPENRHLRPEILVSYATLHHFIGKQIDQSFDWLNLYTYLKVNSDDIPLVEEQVNAALQENYGETLKTAGTEWQLALQAVQNIHTNTQYAGEYNGGIDGSKLKYFIWIGTFVLLMVYLNSINITNARALNRAREIGVRKVTGGNKKQLFLQFMLESLFLNLIAVSIAAIIILLSGSYLVEALSLNLPSTLFSISRLNQPLLALWIGGTLLSGIYPALVLTSFSPSAVLKGRLTFKLKSTFAKPLLVTQLIFCLIILSGILTVYLQLNHMRNQKLGISLDDKIVVRSPMLFVEGSGNYQEQMSTEFTKIEGVKAVAATNEIPGNEVYWRSDNVHVEGKVKNGSMYTILNVGENYFNVFDITLLAGKYFNNHLQTGSEAIINKKALETLGLKKAEEAIGEKLYSNGNAVPIVGVVENYRQQGVNSQMDPMVLNYSSGDLNYYVLDIEEGKTENVLPLIARSFNKLFPASPFEYYFLDEHFDKQYKSELQFVKLFSLAAIVAIIIAVKGIVGVTTQLIIQRNKEISIRKIMGASFNDVLVLVSREYLLWLSTCFMVGVPLSYYLFSNWLNSFLVRIDLGWWFYTIPLCIILIIFTGSTLFQTVKAAWVNPAETLKSE</sequence>
<dbReference type="InterPro" id="IPR003838">
    <property type="entry name" value="ABC3_permease_C"/>
</dbReference>
<feature type="transmembrane region" description="Helical" evidence="6">
    <location>
        <begin position="21"/>
        <end position="43"/>
    </location>
</feature>
<evidence type="ECO:0000259" key="8">
    <source>
        <dbReference type="Pfam" id="PF12704"/>
    </source>
</evidence>
<comment type="caution">
    <text evidence="9">The sequence shown here is derived from an EMBL/GenBank/DDBJ whole genome shotgun (WGS) entry which is preliminary data.</text>
</comment>
<reference evidence="10" key="1">
    <citation type="journal article" date="2019" name="Int. J. Syst. Evol. Microbiol.">
        <title>The Global Catalogue of Microorganisms (GCM) 10K type strain sequencing project: providing services to taxonomists for standard genome sequencing and annotation.</title>
        <authorList>
            <consortium name="The Broad Institute Genomics Platform"/>
            <consortium name="The Broad Institute Genome Sequencing Center for Infectious Disease"/>
            <person name="Wu L."/>
            <person name="Ma J."/>
        </authorList>
    </citation>
    <scope>NUCLEOTIDE SEQUENCE [LARGE SCALE GENOMIC DNA]</scope>
    <source>
        <strain evidence="10">CGMCC 1.10832</strain>
    </source>
</reference>
<dbReference type="PANTHER" id="PTHR30572:SF18">
    <property type="entry name" value="ABC-TYPE MACROLIDE FAMILY EXPORT SYSTEM PERMEASE COMPONENT 2"/>
    <property type="match status" value="1"/>
</dbReference>
<evidence type="ECO:0000256" key="2">
    <source>
        <dbReference type="ARBA" id="ARBA00022475"/>
    </source>
</evidence>
<evidence type="ECO:0000256" key="6">
    <source>
        <dbReference type="SAM" id="Phobius"/>
    </source>
</evidence>
<feature type="domain" description="MacB-like periplasmic core" evidence="8">
    <location>
        <begin position="467"/>
        <end position="617"/>
    </location>
</feature>
<keyword evidence="5 6" id="KW-0472">Membrane</keyword>
<dbReference type="Pfam" id="PF02687">
    <property type="entry name" value="FtsX"/>
    <property type="match status" value="2"/>
</dbReference>
<keyword evidence="10" id="KW-1185">Reference proteome</keyword>
<feature type="transmembrane region" description="Helical" evidence="6">
    <location>
        <begin position="387"/>
        <end position="410"/>
    </location>
</feature>
<gene>
    <name evidence="9" type="ORF">GCM10011506_14920</name>
</gene>
<evidence type="ECO:0000259" key="7">
    <source>
        <dbReference type="Pfam" id="PF02687"/>
    </source>
</evidence>
<dbReference type="Pfam" id="PF12704">
    <property type="entry name" value="MacB_PCD"/>
    <property type="match status" value="2"/>
</dbReference>
<dbReference type="RefSeq" id="WP_188461880.1">
    <property type="nucleotide sequence ID" value="NZ_BAABHU010000004.1"/>
</dbReference>
<feature type="domain" description="ABC3 transporter permease C-terminal" evidence="7">
    <location>
        <begin position="682"/>
        <end position="795"/>
    </location>
</feature>
<feature type="transmembrane region" description="Helical" evidence="6">
    <location>
        <begin position="765"/>
        <end position="785"/>
    </location>
</feature>
<keyword evidence="2" id="KW-1003">Cell membrane</keyword>
<feature type="domain" description="ABC3 transporter permease C-terminal" evidence="7">
    <location>
        <begin position="296"/>
        <end position="398"/>
    </location>
</feature>
<evidence type="ECO:0000256" key="3">
    <source>
        <dbReference type="ARBA" id="ARBA00022692"/>
    </source>
</evidence>
<dbReference type="InterPro" id="IPR050250">
    <property type="entry name" value="Macrolide_Exporter_MacB"/>
</dbReference>
<feature type="transmembrane region" description="Helical" evidence="6">
    <location>
        <begin position="731"/>
        <end position="750"/>
    </location>
</feature>
<comment type="subcellular location">
    <subcellularLocation>
        <location evidence="1">Cell membrane</location>
        <topology evidence="1">Multi-pass membrane protein</topology>
    </subcellularLocation>
</comment>
<evidence type="ECO:0000256" key="5">
    <source>
        <dbReference type="ARBA" id="ARBA00023136"/>
    </source>
</evidence>
<evidence type="ECO:0000256" key="1">
    <source>
        <dbReference type="ARBA" id="ARBA00004651"/>
    </source>
</evidence>
<feature type="transmembrane region" description="Helical" evidence="6">
    <location>
        <begin position="431"/>
        <end position="452"/>
    </location>
</feature>
<evidence type="ECO:0000313" key="9">
    <source>
        <dbReference type="EMBL" id="GGC30542.1"/>
    </source>
</evidence>
<evidence type="ECO:0000313" key="10">
    <source>
        <dbReference type="Proteomes" id="UP000636010"/>
    </source>
</evidence>
<name>A0ABQ1LVZ2_9BACT</name>
<accession>A0ABQ1LVZ2</accession>
<protein>
    <submittedName>
        <fullName evidence="9">ABC transporter permease</fullName>
    </submittedName>
</protein>
<feature type="transmembrane region" description="Helical" evidence="6">
    <location>
        <begin position="292"/>
        <end position="311"/>
    </location>
</feature>
<evidence type="ECO:0000256" key="4">
    <source>
        <dbReference type="ARBA" id="ARBA00022989"/>
    </source>
</evidence>
<dbReference type="PANTHER" id="PTHR30572">
    <property type="entry name" value="MEMBRANE COMPONENT OF TRANSPORTER-RELATED"/>
    <property type="match status" value="1"/>
</dbReference>
<dbReference type="Proteomes" id="UP000636010">
    <property type="component" value="Unassembled WGS sequence"/>
</dbReference>
<feature type="transmembrane region" description="Helical" evidence="6">
    <location>
        <begin position="679"/>
        <end position="704"/>
    </location>
</feature>
<feature type="domain" description="MacB-like periplasmic core" evidence="8">
    <location>
        <begin position="20"/>
        <end position="244"/>
    </location>
</feature>
<dbReference type="EMBL" id="BMEC01000004">
    <property type="protein sequence ID" value="GGC30542.1"/>
    <property type="molecule type" value="Genomic_DNA"/>
</dbReference>
<feature type="transmembrane region" description="Helical" evidence="6">
    <location>
        <begin position="345"/>
        <end position="367"/>
    </location>
</feature>
<dbReference type="InterPro" id="IPR025857">
    <property type="entry name" value="MacB_PCD"/>
</dbReference>